<dbReference type="Gene3D" id="3.90.79.10">
    <property type="entry name" value="Nucleoside Triphosphate Pyrophosphohydrolase"/>
    <property type="match status" value="1"/>
</dbReference>
<evidence type="ECO:0000256" key="1">
    <source>
        <dbReference type="ARBA" id="ARBA00001946"/>
    </source>
</evidence>
<dbReference type="SUPFAM" id="SSF55811">
    <property type="entry name" value="Nudix"/>
    <property type="match status" value="1"/>
</dbReference>
<dbReference type="GO" id="GO:0016787">
    <property type="term" value="F:hydrolase activity"/>
    <property type="evidence" value="ECO:0007669"/>
    <property type="project" value="UniProtKB-KW"/>
</dbReference>
<dbReference type="EMBL" id="DWXG01000036">
    <property type="protein sequence ID" value="HJB97813.1"/>
    <property type="molecule type" value="Genomic_DNA"/>
</dbReference>
<dbReference type="InterPro" id="IPR020476">
    <property type="entry name" value="Nudix_hydrolase"/>
</dbReference>
<evidence type="ECO:0000313" key="7">
    <source>
        <dbReference type="Proteomes" id="UP000826793"/>
    </source>
</evidence>
<dbReference type="Proteomes" id="UP000826793">
    <property type="component" value="Unassembled WGS sequence"/>
</dbReference>
<dbReference type="InterPro" id="IPR015797">
    <property type="entry name" value="NUDIX_hydrolase-like_dom_sf"/>
</dbReference>
<dbReference type="PANTHER" id="PTHR43046:SF12">
    <property type="entry name" value="GDP-MANNOSE MANNOSYL HYDROLASE"/>
    <property type="match status" value="1"/>
</dbReference>
<dbReference type="CDD" id="cd04665">
    <property type="entry name" value="NUDIX_RppH"/>
    <property type="match status" value="1"/>
</dbReference>
<keyword evidence="2 4" id="KW-0378">Hydrolase</keyword>
<evidence type="ECO:0000256" key="3">
    <source>
        <dbReference type="ARBA" id="ARBA00022842"/>
    </source>
</evidence>
<dbReference type="AlphaFoldDB" id="A0A9D2MW06"/>
<dbReference type="PROSITE" id="PS51462">
    <property type="entry name" value="NUDIX"/>
    <property type="match status" value="1"/>
</dbReference>
<evidence type="ECO:0000313" key="6">
    <source>
        <dbReference type="EMBL" id="HJB97813.1"/>
    </source>
</evidence>
<dbReference type="PRINTS" id="PR00502">
    <property type="entry name" value="NUDIXFAMILY"/>
</dbReference>
<accession>A0A9D2MW06</accession>
<sequence length="142" mass="16327">MTKVKAYDTVEDSLLKFAVILAKCEEQYVLCKHRDRDTWELPGGHREQGESILDAAKRELQEETGALEYTLAPVCVYSVTAPDTFQGKEMFGMLFFAKIQSFAPELHSEIEKTVLSKELPENWTYPEIQPMLVTFAKERGYR</sequence>
<dbReference type="InterPro" id="IPR000086">
    <property type="entry name" value="NUDIX_hydrolase_dom"/>
</dbReference>
<comment type="caution">
    <text evidence="6">The sequence shown here is derived from an EMBL/GenBank/DDBJ whole genome shotgun (WGS) entry which is preliminary data.</text>
</comment>
<reference evidence="6" key="2">
    <citation type="submission" date="2021-04" db="EMBL/GenBank/DDBJ databases">
        <authorList>
            <person name="Gilroy R."/>
        </authorList>
    </citation>
    <scope>NUCLEOTIDE SEQUENCE</scope>
    <source>
        <strain evidence="6">CHK185-1770</strain>
    </source>
</reference>
<evidence type="ECO:0000259" key="5">
    <source>
        <dbReference type="PROSITE" id="PS51462"/>
    </source>
</evidence>
<evidence type="ECO:0000256" key="2">
    <source>
        <dbReference type="ARBA" id="ARBA00022801"/>
    </source>
</evidence>
<dbReference type="InterPro" id="IPR014078">
    <property type="entry name" value="Nudix_YtkD"/>
</dbReference>
<dbReference type="InterPro" id="IPR020084">
    <property type="entry name" value="NUDIX_hydrolase_CS"/>
</dbReference>
<reference evidence="6" key="1">
    <citation type="journal article" date="2021" name="PeerJ">
        <title>Extensive microbial diversity within the chicken gut microbiome revealed by metagenomics and culture.</title>
        <authorList>
            <person name="Gilroy R."/>
            <person name="Ravi A."/>
            <person name="Getino M."/>
            <person name="Pursley I."/>
            <person name="Horton D.L."/>
            <person name="Alikhan N.F."/>
            <person name="Baker D."/>
            <person name="Gharbi K."/>
            <person name="Hall N."/>
            <person name="Watson M."/>
            <person name="Adriaenssens E.M."/>
            <person name="Foster-Nyarko E."/>
            <person name="Jarju S."/>
            <person name="Secka A."/>
            <person name="Antonio M."/>
            <person name="Oren A."/>
            <person name="Chaudhuri R.R."/>
            <person name="La Ragione R."/>
            <person name="Hildebrand F."/>
            <person name="Pallen M.J."/>
        </authorList>
    </citation>
    <scope>NUCLEOTIDE SEQUENCE</scope>
    <source>
        <strain evidence="6">CHK185-1770</strain>
    </source>
</reference>
<feature type="domain" description="Nudix hydrolase" evidence="5">
    <location>
        <begin position="12"/>
        <end position="139"/>
    </location>
</feature>
<gene>
    <name evidence="6" type="ORF">H9710_04455</name>
</gene>
<proteinExistence type="inferred from homology"/>
<dbReference type="PROSITE" id="PS00893">
    <property type="entry name" value="NUDIX_BOX"/>
    <property type="match status" value="1"/>
</dbReference>
<comment type="cofactor">
    <cofactor evidence="1">
        <name>Mg(2+)</name>
        <dbReference type="ChEBI" id="CHEBI:18420"/>
    </cofactor>
</comment>
<organism evidence="6 7">
    <name type="scientific">Candidatus Acutalibacter pullicola</name>
    <dbReference type="NCBI Taxonomy" id="2838417"/>
    <lineage>
        <taxon>Bacteria</taxon>
        <taxon>Bacillati</taxon>
        <taxon>Bacillota</taxon>
        <taxon>Clostridia</taxon>
        <taxon>Eubacteriales</taxon>
        <taxon>Acutalibacteraceae</taxon>
        <taxon>Acutalibacter</taxon>
    </lineage>
</organism>
<protein>
    <submittedName>
        <fullName evidence="6">NUDIX domain-containing protein</fullName>
    </submittedName>
</protein>
<evidence type="ECO:0000256" key="4">
    <source>
        <dbReference type="RuleBase" id="RU003476"/>
    </source>
</evidence>
<keyword evidence="3" id="KW-0460">Magnesium</keyword>
<comment type="similarity">
    <text evidence="4">Belongs to the Nudix hydrolase family.</text>
</comment>
<dbReference type="Pfam" id="PF00293">
    <property type="entry name" value="NUDIX"/>
    <property type="match status" value="1"/>
</dbReference>
<dbReference type="PANTHER" id="PTHR43046">
    <property type="entry name" value="GDP-MANNOSE MANNOSYL HYDROLASE"/>
    <property type="match status" value="1"/>
</dbReference>
<name>A0A9D2MW06_9FIRM</name>